<dbReference type="Proteomes" id="UP001350748">
    <property type="component" value="Unassembled WGS sequence"/>
</dbReference>
<accession>A0ABU7XJ58</accession>
<dbReference type="PANTHER" id="PTHR30006:SF24">
    <property type="entry name" value="SLL0237 PROTEIN"/>
    <property type="match status" value="1"/>
</dbReference>
<dbReference type="RefSeq" id="WP_332082108.1">
    <property type="nucleotide sequence ID" value="NZ_JAZHYN010000031.1"/>
</dbReference>
<organism evidence="2 3">
    <name type="scientific">Methylocystis borbori</name>
    <dbReference type="NCBI Taxonomy" id="3118750"/>
    <lineage>
        <taxon>Bacteria</taxon>
        <taxon>Pseudomonadati</taxon>
        <taxon>Pseudomonadota</taxon>
        <taxon>Alphaproteobacteria</taxon>
        <taxon>Hyphomicrobiales</taxon>
        <taxon>Methylocystaceae</taxon>
        <taxon>Methylocystis</taxon>
    </lineage>
</organism>
<dbReference type="PANTHER" id="PTHR30006">
    <property type="entry name" value="THIAMINE-BINDING PERIPLASMIC PROTEIN-RELATED"/>
    <property type="match status" value="1"/>
</dbReference>
<dbReference type="EMBL" id="JAZHYN010000031">
    <property type="protein sequence ID" value="MEF3367077.1"/>
    <property type="molecule type" value="Genomic_DNA"/>
</dbReference>
<evidence type="ECO:0000256" key="1">
    <source>
        <dbReference type="ARBA" id="ARBA00022729"/>
    </source>
</evidence>
<keyword evidence="1" id="KW-0732">Signal</keyword>
<dbReference type="Gene3D" id="3.40.190.10">
    <property type="entry name" value="Periplasmic binding protein-like II"/>
    <property type="match status" value="2"/>
</dbReference>
<sequence>MYTNNITTRRAKAAVSPSRRALLLGAPSAIFAHLCGLSGSARAEEGKIIVVTSFPEELTTRYEQEFEKKFPGVHVQYVWKQSRDALAELSKPDQGGADVYWAPSLGNFPILRDRGAFRKLSVDRAALPGRLGDEQLSDPAGTFEAYDIAGYGVVVNPALLDARGLSRPKNWRDLAAPAVADQLAMPIPSKVGFAPALYDIILQSEGWERGWALLGEMSGNAELLASGAGPTTSVREGRFPLALSIDFFPLSAQANGLPVEFVYPARTAFLPAHIAITASTRNVDLAKAFVDFALSREGQRLMMETDSSRHPARPDAYQNKPANIVDPFALGKDAIFAYDSDIGRRRPGLVNLLFDIALTERHAQVKDLWRAIHAAEAKLAASPDAEAAKRVAEARRLAGLVPVAASEADDPKALEGYAKRDAIEPALLAKWRAALDESRATALALVGRAP</sequence>
<keyword evidence="3" id="KW-1185">Reference proteome</keyword>
<protein>
    <submittedName>
        <fullName evidence="2">Extracellular solute-binding protein</fullName>
    </submittedName>
</protein>
<reference evidence="2 3" key="1">
    <citation type="submission" date="2024-02" db="EMBL/GenBank/DDBJ databases">
        <authorList>
            <person name="Grouzdev D."/>
        </authorList>
    </citation>
    <scope>NUCLEOTIDE SEQUENCE [LARGE SCALE GENOMIC DNA]</scope>
    <source>
        <strain evidence="2 3">9N</strain>
    </source>
</reference>
<name>A0ABU7XJ58_9HYPH</name>
<evidence type="ECO:0000313" key="3">
    <source>
        <dbReference type="Proteomes" id="UP001350748"/>
    </source>
</evidence>
<comment type="caution">
    <text evidence="2">The sequence shown here is derived from an EMBL/GenBank/DDBJ whole genome shotgun (WGS) entry which is preliminary data.</text>
</comment>
<proteinExistence type="predicted"/>
<dbReference type="Pfam" id="PF13343">
    <property type="entry name" value="SBP_bac_6"/>
    <property type="match status" value="1"/>
</dbReference>
<dbReference type="SUPFAM" id="SSF53850">
    <property type="entry name" value="Periplasmic binding protein-like II"/>
    <property type="match status" value="1"/>
</dbReference>
<gene>
    <name evidence="2" type="ORF">V3H18_11090</name>
</gene>
<evidence type="ECO:0000313" key="2">
    <source>
        <dbReference type="EMBL" id="MEF3367077.1"/>
    </source>
</evidence>